<reference evidence="3" key="1">
    <citation type="journal article" date="2020" name="mSystems">
        <title>Genome- and Community-Level Interaction Insights into Carbon Utilization and Element Cycling Functions of Hydrothermarchaeota in Hydrothermal Sediment.</title>
        <authorList>
            <person name="Zhou Z."/>
            <person name="Liu Y."/>
            <person name="Xu W."/>
            <person name="Pan J."/>
            <person name="Luo Z.H."/>
            <person name="Li M."/>
        </authorList>
    </citation>
    <scope>NUCLEOTIDE SEQUENCE [LARGE SCALE GENOMIC DNA]</scope>
    <source>
        <strain evidence="3">SpSt-855</strain>
    </source>
</reference>
<dbReference type="Gene3D" id="2.40.128.260">
    <property type="entry name" value="Type IV secretion system, VirB10/TraB/TrbI"/>
    <property type="match status" value="1"/>
</dbReference>
<dbReference type="AlphaFoldDB" id="A0A7V4XTY5"/>
<organism evidence="3">
    <name type="scientific">Acidobacterium capsulatum</name>
    <dbReference type="NCBI Taxonomy" id="33075"/>
    <lineage>
        <taxon>Bacteria</taxon>
        <taxon>Pseudomonadati</taxon>
        <taxon>Acidobacteriota</taxon>
        <taxon>Terriglobia</taxon>
        <taxon>Terriglobales</taxon>
        <taxon>Acidobacteriaceae</taxon>
        <taxon>Acidobacterium</taxon>
    </lineage>
</organism>
<sequence>MNFVRLSATLLVCGTLCAAGAQAQQSTSAPQQQPAQNSQSSQDQYTGVSTPPDTPIMANEPMTEPDSQQDEQPLPTYTGSSAKPSPAVPAQPTLVPRPSESAQSAAVPAAAPSTPSYAAPVSNGNVTGNAGSNSANASSNPDRWDNTDFGIVTKIQQPLDQGTAQTAAAQNDASLADRQNPSYGIVSVIPFAPNALNAGTNIPVRLLQPISTDSTFRGTPFRATVTANVYRGGQVIIPAGSELRGMVTSAHPGHRLRGRAELRLTPQLVLLPDGTAYHLDAQVVYSAAPHTQTSNEGVIRPSMHLAKDATEYGVGAGAGALVGAHFGPGGALVGTMVGAGAVTAHLLIQPPGAVTLPRNTQLVFSLMQPMALTPTRN</sequence>
<feature type="region of interest" description="Disordered" evidence="1">
    <location>
        <begin position="23"/>
        <end position="147"/>
    </location>
</feature>
<keyword evidence="2" id="KW-0732">Signal</keyword>
<feature type="signal peptide" evidence="2">
    <location>
        <begin position="1"/>
        <end position="23"/>
    </location>
</feature>
<protein>
    <recommendedName>
        <fullName evidence="4">Conjugation TrbI family protein</fullName>
    </recommendedName>
</protein>
<gene>
    <name evidence="3" type="ORF">ENW50_10850</name>
</gene>
<evidence type="ECO:0008006" key="4">
    <source>
        <dbReference type="Google" id="ProtNLM"/>
    </source>
</evidence>
<dbReference type="InterPro" id="IPR042217">
    <property type="entry name" value="T4SS_VirB10/TrbI"/>
</dbReference>
<evidence type="ECO:0000313" key="3">
    <source>
        <dbReference type="EMBL" id="HGY95163.1"/>
    </source>
</evidence>
<feature type="compositionally biased region" description="Low complexity" evidence="1">
    <location>
        <begin position="98"/>
        <end position="140"/>
    </location>
</feature>
<evidence type="ECO:0000256" key="2">
    <source>
        <dbReference type="SAM" id="SignalP"/>
    </source>
</evidence>
<feature type="compositionally biased region" description="Low complexity" evidence="1">
    <location>
        <begin position="23"/>
        <end position="44"/>
    </location>
</feature>
<dbReference type="CDD" id="cd16426">
    <property type="entry name" value="VirB10_like"/>
    <property type="match status" value="1"/>
</dbReference>
<dbReference type="EMBL" id="DTKL01000067">
    <property type="protein sequence ID" value="HGY95163.1"/>
    <property type="molecule type" value="Genomic_DNA"/>
</dbReference>
<evidence type="ECO:0000256" key="1">
    <source>
        <dbReference type="SAM" id="MobiDB-lite"/>
    </source>
</evidence>
<proteinExistence type="predicted"/>
<accession>A0A7V4XTY5</accession>
<name>A0A7V4XTY5_9BACT</name>
<comment type="caution">
    <text evidence="3">The sequence shown here is derived from an EMBL/GenBank/DDBJ whole genome shotgun (WGS) entry which is preliminary data.</text>
</comment>
<feature type="chain" id="PRO_5030543737" description="Conjugation TrbI family protein" evidence="2">
    <location>
        <begin position="24"/>
        <end position="377"/>
    </location>
</feature>